<dbReference type="EMBL" id="UYSL01003091">
    <property type="protein sequence ID" value="VDL66183.1"/>
    <property type="molecule type" value="Genomic_DNA"/>
</dbReference>
<gene>
    <name evidence="2" type="ORF">NBR_LOCUS2594</name>
</gene>
<feature type="region of interest" description="Disordered" evidence="1">
    <location>
        <begin position="62"/>
        <end position="87"/>
    </location>
</feature>
<reference evidence="4" key="1">
    <citation type="submission" date="2017-02" db="UniProtKB">
        <authorList>
            <consortium name="WormBaseParasite"/>
        </authorList>
    </citation>
    <scope>IDENTIFICATION</scope>
</reference>
<dbReference type="Proteomes" id="UP000271162">
    <property type="component" value="Unassembled WGS sequence"/>
</dbReference>
<dbReference type="STRING" id="27835.A0A0N4XJ91"/>
<reference evidence="2 3" key="2">
    <citation type="submission" date="2018-11" db="EMBL/GenBank/DDBJ databases">
        <authorList>
            <consortium name="Pathogen Informatics"/>
        </authorList>
    </citation>
    <scope>NUCLEOTIDE SEQUENCE [LARGE SCALE GENOMIC DNA]</scope>
</reference>
<accession>A0A0N4XJ91</accession>
<organism evidence="4">
    <name type="scientific">Nippostrongylus brasiliensis</name>
    <name type="common">Rat hookworm</name>
    <dbReference type="NCBI Taxonomy" id="27835"/>
    <lineage>
        <taxon>Eukaryota</taxon>
        <taxon>Metazoa</taxon>
        <taxon>Ecdysozoa</taxon>
        <taxon>Nematoda</taxon>
        <taxon>Chromadorea</taxon>
        <taxon>Rhabditida</taxon>
        <taxon>Rhabditina</taxon>
        <taxon>Rhabditomorpha</taxon>
        <taxon>Strongyloidea</taxon>
        <taxon>Heligmosomidae</taxon>
        <taxon>Nippostrongylus</taxon>
    </lineage>
</organism>
<feature type="region of interest" description="Disordered" evidence="1">
    <location>
        <begin position="99"/>
        <end position="118"/>
    </location>
</feature>
<dbReference type="WBParaSite" id="NBR_0000259301-mRNA-1">
    <property type="protein sequence ID" value="NBR_0000259301-mRNA-1"/>
    <property type="gene ID" value="NBR_0000259301"/>
</dbReference>
<evidence type="ECO:0000313" key="4">
    <source>
        <dbReference type="WBParaSite" id="NBR_0000259301-mRNA-1"/>
    </source>
</evidence>
<keyword evidence="3" id="KW-1185">Reference proteome</keyword>
<sequence>MLFSKFELDEEIAALRRRVEQEQQLSEEQIRNVREELRSEILNSPEYQNSLMEIERLHSQIASNERRREKAEEAEQGQTQRVEKLQDENEKLKARIRELEEADKLKEKEKSDSEEKENDIALLKQTIAKLQEENNELHAKCERNKSADEAVSWLMNSLLYTHDSNHFEVDFEF</sequence>
<evidence type="ECO:0000256" key="1">
    <source>
        <dbReference type="SAM" id="MobiDB-lite"/>
    </source>
</evidence>
<feature type="compositionally biased region" description="Basic and acidic residues" evidence="1">
    <location>
        <begin position="62"/>
        <end position="73"/>
    </location>
</feature>
<proteinExistence type="predicted"/>
<dbReference type="AlphaFoldDB" id="A0A0N4XJ91"/>
<protein>
    <submittedName>
        <fullName evidence="4">Myosin_tail_1 domain-containing protein</fullName>
    </submittedName>
</protein>
<evidence type="ECO:0000313" key="3">
    <source>
        <dbReference type="Proteomes" id="UP000271162"/>
    </source>
</evidence>
<feature type="compositionally biased region" description="Basic and acidic residues" evidence="1">
    <location>
        <begin position="99"/>
        <end position="113"/>
    </location>
</feature>
<name>A0A0N4XJ91_NIPBR</name>
<evidence type="ECO:0000313" key="2">
    <source>
        <dbReference type="EMBL" id="VDL66183.1"/>
    </source>
</evidence>